<comment type="caution">
    <text evidence="4">The sequence shown here is derived from an EMBL/GenBank/DDBJ whole genome shotgun (WGS) entry which is preliminary data.</text>
</comment>
<proteinExistence type="predicted"/>
<dbReference type="AlphaFoldDB" id="A0A9C7L8L9"/>
<dbReference type="InterPro" id="IPR023346">
    <property type="entry name" value="Lysozyme-like_dom_sf"/>
</dbReference>
<dbReference type="InterPro" id="IPR051465">
    <property type="entry name" value="Cell_Envelope_Struct_Comp"/>
</dbReference>
<evidence type="ECO:0000313" key="4">
    <source>
        <dbReference type="EMBL" id="CAG9606616.1"/>
    </source>
</evidence>
<dbReference type="InterPro" id="IPR008258">
    <property type="entry name" value="Transglycosylase_SLT_dom_1"/>
</dbReference>
<evidence type="ECO:0000256" key="2">
    <source>
        <dbReference type="SAM" id="SignalP"/>
    </source>
</evidence>
<gene>
    <name evidence="4" type="ORF">NEOCIP111885_00304</name>
</gene>
<protein>
    <recommendedName>
        <fullName evidence="3">SLH domain-containing protein</fullName>
    </recommendedName>
</protein>
<dbReference type="InterPro" id="IPR001119">
    <property type="entry name" value="SLH_dom"/>
</dbReference>
<feature type="chain" id="PRO_5038515762" description="SLH domain-containing protein" evidence="2">
    <location>
        <begin position="30"/>
        <end position="485"/>
    </location>
</feature>
<dbReference type="Pfam" id="PF00395">
    <property type="entry name" value="SLH"/>
    <property type="match status" value="3"/>
</dbReference>
<keyword evidence="5" id="KW-1185">Reference proteome</keyword>
<dbReference type="Gene3D" id="1.10.530.10">
    <property type="match status" value="1"/>
</dbReference>
<keyword evidence="1 2" id="KW-0732">Signal</keyword>
<dbReference type="EMBL" id="CAKJTG010000002">
    <property type="protein sequence ID" value="CAG9606616.1"/>
    <property type="molecule type" value="Genomic_DNA"/>
</dbReference>
<feature type="domain" description="SLH" evidence="3">
    <location>
        <begin position="429"/>
        <end position="485"/>
    </location>
</feature>
<evidence type="ECO:0000256" key="1">
    <source>
        <dbReference type="ARBA" id="ARBA00022729"/>
    </source>
</evidence>
<dbReference type="PANTHER" id="PTHR43308">
    <property type="entry name" value="OUTER MEMBRANE PROTEIN ALPHA-RELATED"/>
    <property type="match status" value="1"/>
</dbReference>
<evidence type="ECO:0000259" key="3">
    <source>
        <dbReference type="PROSITE" id="PS51272"/>
    </source>
</evidence>
<organism evidence="4 5">
    <name type="scientific">Pseudoneobacillus rhizosphaerae</name>
    <dbReference type="NCBI Taxonomy" id="2880968"/>
    <lineage>
        <taxon>Bacteria</taxon>
        <taxon>Bacillati</taxon>
        <taxon>Bacillota</taxon>
        <taxon>Bacilli</taxon>
        <taxon>Bacillales</taxon>
        <taxon>Bacillaceae</taxon>
        <taxon>Pseudoneobacillus</taxon>
    </lineage>
</organism>
<feature type="domain" description="SLH" evidence="3">
    <location>
        <begin position="372"/>
        <end position="428"/>
    </location>
</feature>
<dbReference type="RefSeq" id="WP_230494905.1">
    <property type="nucleotide sequence ID" value="NZ_CAKJTG010000002.1"/>
</dbReference>
<accession>A0A9C7L8L9</accession>
<feature type="signal peptide" evidence="2">
    <location>
        <begin position="1"/>
        <end position="29"/>
    </location>
</feature>
<dbReference type="SUPFAM" id="SSF53955">
    <property type="entry name" value="Lysozyme-like"/>
    <property type="match status" value="1"/>
</dbReference>
<sequence length="485" mass="54302">MNKKLISSMLAFALIFSMSSMFNATHSFADGENLIVYKDPKIYTNTEIKTMLHESALQNGIPPEILKAIAFIETGMQQYDATTGNPIIATDGGIGMMQITMTDEQLQAQGIDKEKLKWNTRYNIEIGAKILKEKWNNPNLPKINDKNPQTIENWYFAIMAYNGLSKRNDPTRPQEQRPYQERVLEAIRNNGLLPISTIPSVTISYPNSDAPDLMAFPVQEYNWPTIGMKSTQMWVKGQTVYTLNNQLTYSKLRDGVNGAEIKQLPHYTPLQIVSGPYEVDSSNNHYVMYEVSNNSTKGYIASSNVRGGNLTIFKDVPIGESASAIAYLQLKNLISTTPDSLFKPNTPILRVEAASMLVKELGLTLPAGYKMKATDMKPTEANYEEMMIAEAHGILGKDGTIRPNGHLTRAQMAAILVRAYDKLYTTPTTNVSFTDVPPTNWSYNDINTLAFNKITVTANGPYRPNGDVTRSQFALFLMRTMELRN</sequence>
<dbReference type="PROSITE" id="PS51272">
    <property type="entry name" value="SLH"/>
    <property type="match status" value="3"/>
</dbReference>
<name>A0A9C7L8L9_9BACI</name>
<reference evidence="4" key="1">
    <citation type="submission" date="2021-10" db="EMBL/GenBank/DDBJ databases">
        <authorList>
            <person name="Criscuolo A."/>
        </authorList>
    </citation>
    <scope>NUCLEOTIDE SEQUENCE</scope>
    <source>
        <strain evidence="4">CIP111885</strain>
    </source>
</reference>
<feature type="domain" description="SLH" evidence="3">
    <location>
        <begin position="308"/>
        <end position="371"/>
    </location>
</feature>
<dbReference type="Proteomes" id="UP000789845">
    <property type="component" value="Unassembled WGS sequence"/>
</dbReference>
<dbReference type="Pfam" id="PF01464">
    <property type="entry name" value="SLT"/>
    <property type="match status" value="1"/>
</dbReference>
<evidence type="ECO:0000313" key="5">
    <source>
        <dbReference type="Proteomes" id="UP000789845"/>
    </source>
</evidence>